<organism evidence="2 3">
    <name type="scientific">Zoogloea oryzae</name>
    <dbReference type="NCBI Taxonomy" id="310767"/>
    <lineage>
        <taxon>Bacteria</taxon>
        <taxon>Pseudomonadati</taxon>
        <taxon>Pseudomonadota</taxon>
        <taxon>Betaproteobacteria</taxon>
        <taxon>Rhodocyclales</taxon>
        <taxon>Zoogloeaceae</taxon>
        <taxon>Zoogloea</taxon>
    </lineage>
</organism>
<gene>
    <name evidence="2" type="ORF">GCM10007933_15880</name>
</gene>
<evidence type="ECO:0000313" key="2">
    <source>
        <dbReference type="EMBL" id="GLT22130.1"/>
    </source>
</evidence>
<dbReference type="EMBL" id="BSPX01000019">
    <property type="protein sequence ID" value="GLT22130.1"/>
    <property type="molecule type" value="Genomic_DNA"/>
</dbReference>
<dbReference type="Proteomes" id="UP001157167">
    <property type="component" value="Unassembled WGS sequence"/>
</dbReference>
<evidence type="ECO:0000313" key="3">
    <source>
        <dbReference type="Proteomes" id="UP001157167"/>
    </source>
</evidence>
<dbReference type="InterPro" id="IPR009492">
    <property type="entry name" value="TniQ"/>
</dbReference>
<evidence type="ECO:0000259" key="1">
    <source>
        <dbReference type="Pfam" id="PF06527"/>
    </source>
</evidence>
<dbReference type="RefSeq" id="WP_284187501.1">
    <property type="nucleotide sequence ID" value="NZ_BSPX01000019.1"/>
</dbReference>
<name>A0ABQ6FC85_9RHOO</name>
<accession>A0ABQ6FC85</accession>
<dbReference type="Pfam" id="PF06527">
    <property type="entry name" value="TniQ"/>
    <property type="match status" value="1"/>
</dbReference>
<reference evidence="3" key="1">
    <citation type="journal article" date="2019" name="Int. J. Syst. Evol. Microbiol.">
        <title>The Global Catalogue of Microorganisms (GCM) 10K type strain sequencing project: providing services to taxonomists for standard genome sequencing and annotation.</title>
        <authorList>
            <consortium name="The Broad Institute Genomics Platform"/>
            <consortium name="The Broad Institute Genome Sequencing Center for Infectious Disease"/>
            <person name="Wu L."/>
            <person name="Ma J."/>
        </authorList>
    </citation>
    <scope>NUCLEOTIDE SEQUENCE [LARGE SCALE GENOMIC DNA]</scope>
    <source>
        <strain evidence="3">NBRC 102407</strain>
    </source>
</reference>
<protein>
    <recommendedName>
        <fullName evidence="1">TniQ domain-containing protein</fullName>
    </recommendedName>
</protein>
<sequence>MLLELAGYPLRPTRQPGESLAGFVSRHFGTNGHWMPEALHHAITTLYRSESAVRREEAWALIRRLTGQDSTEDRRLWLDQRFSLPEAGPKRKGRSWQRAILSPIRVCPRCLAEQGVHLALWELPLVSICPLHDCLLLQHCQCGRGLTWPSMGPDWTCRCGQSLTTLVSPPASPALGRLTRLVAETSGLHTPSWAPDVERRVATHLRQTYALVFWLQELLQCIHEVSRGHATHERTTDERLGRLLKDWPDGLECRLLRLLRIRHHRERGNVFLLLDDKHPTRRLLDYLADAGSQTDLPAGAYLVAHRVLAHFASPIGEARVLVFNPALSIEERQARLGLLMRWWSSLRPWIEVSDTLPQVAISPTPYFESLDAQFRVLLLNVLVGAATAQVSPEHFRRFAQAWPPGRPLPADCGHDVFIQAFDAQLRTVSSAHLQYLCELACHAAGVTRAAV</sequence>
<keyword evidence="3" id="KW-1185">Reference proteome</keyword>
<proteinExistence type="predicted"/>
<comment type="caution">
    <text evidence="2">The sequence shown here is derived from an EMBL/GenBank/DDBJ whole genome shotgun (WGS) entry which is preliminary data.</text>
</comment>
<feature type="domain" description="TniQ" evidence="1">
    <location>
        <begin position="9"/>
        <end position="136"/>
    </location>
</feature>